<keyword evidence="6" id="KW-0694">RNA-binding</keyword>
<evidence type="ECO:0000256" key="3">
    <source>
        <dbReference type="ARBA" id="ARBA00022980"/>
    </source>
</evidence>
<evidence type="ECO:0000256" key="1">
    <source>
        <dbReference type="ARBA" id="ARBA00002633"/>
    </source>
</evidence>
<proteinExistence type="inferred from homology"/>
<evidence type="ECO:0000256" key="2">
    <source>
        <dbReference type="ARBA" id="ARBA00008889"/>
    </source>
</evidence>
<dbReference type="GO" id="GO:0006412">
    <property type="term" value="P:translation"/>
    <property type="evidence" value="ECO:0007669"/>
    <property type="project" value="UniProtKB-UniRule"/>
</dbReference>
<dbReference type="NCBIfam" id="NF000955">
    <property type="entry name" value="PRK00099.1-1"/>
    <property type="match status" value="1"/>
</dbReference>
<name>A0A7C4AQC3_9BACT</name>
<comment type="function">
    <text evidence="1 6">Forms part of the ribosomal stalk, playing a central role in the interaction of the ribosome with GTP-bound translation factors.</text>
</comment>
<dbReference type="GO" id="GO:0070180">
    <property type="term" value="F:large ribosomal subunit rRNA binding"/>
    <property type="evidence" value="ECO:0007669"/>
    <property type="project" value="UniProtKB-UniRule"/>
</dbReference>
<dbReference type="Pfam" id="PF00466">
    <property type="entry name" value="Ribosomal_L10"/>
    <property type="match status" value="1"/>
</dbReference>
<protein>
    <recommendedName>
        <fullName evidence="5 6">Large ribosomal subunit protein uL10</fullName>
    </recommendedName>
</protein>
<accession>A0A7C4AQC3</accession>
<dbReference type="PANTHER" id="PTHR11560">
    <property type="entry name" value="39S RIBOSOMAL PROTEIN L10, MITOCHONDRIAL"/>
    <property type="match status" value="1"/>
</dbReference>
<keyword evidence="3 6" id="KW-0689">Ribosomal protein</keyword>
<evidence type="ECO:0000256" key="6">
    <source>
        <dbReference type="HAMAP-Rule" id="MF_00362"/>
    </source>
</evidence>
<dbReference type="InterPro" id="IPR047865">
    <property type="entry name" value="Ribosomal_uL10_bac_type"/>
</dbReference>
<sequence>MLLFLRPKTGDLRVTREEKEKQVAWLREQFLGVKALFLTDFQGLTVSEMNQLRSELRNQGINFKVCKNTLVRRAYQDTDVAILGPDLVGPRAAAWTHSVDNVPAMAKVLMDFAKTHPKFSVIRGILDGKLVQPSEVETLSKLPSREELLGMLLGTMKAPIRAFVNTLAAVPRSFLNVLKAIEEKKSAVAESSAG</sequence>
<dbReference type="GO" id="GO:0003735">
    <property type="term" value="F:structural constituent of ribosome"/>
    <property type="evidence" value="ECO:0007669"/>
    <property type="project" value="InterPro"/>
</dbReference>
<dbReference type="PROSITE" id="PS01109">
    <property type="entry name" value="RIBOSOMAL_L10"/>
    <property type="match status" value="1"/>
</dbReference>
<keyword evidence="4 6" id="KW-0687">Ribonucleoprotein</keyword>
<evidence type="ECO:0000313" key="7">
    <source>
        <dbReference type="EMBL" id="HGH59782.1"/>
    </source>
</evidence>
<evidence type="ECO:0000256" key="5">
    <source>
        <dbReference type="ARBA" id="ARBA00035202"/>
    </source>
</evidence>
<dbReference type="Gene3D" id="3.30.70.1730">
    <property type="match status" value="1"/>
</dbReference>
<keyword evidence="6" id="KW-0699">rRNA-binding</keyword>
<dbReference type="GO" id="GO:0015934">
    <property type="term" value="C:large ribosomal subunit"/>
    <property type="evidence" value="ECO:0007669"/>
    <property type="project" value="InterPro"/>
</dbReference>
<dbReference type="InterPro" id="IPR043141">
    <property type="entry name" value="Ribosomal_uL10-like_sf"/>
</dbReference>
<comment type="subunit">
    <text evidence="6">Part of the ribosomal stalk of the 50S ribosomal subunit. The N-terminus interacts with L11 and the large rRNA to form the base of the stalk. The C-terminus forms an elongated spine to which L12 dimers bind in a sequential fashion forming a multimeric L10(L12)X complex.</text>
</comment>
<evidence type="ECO:0000256" key="4">
    <source>
        <dbReference type="ARBA" id="ARBA00023274"/>
    </source>
</evidence>
<gene>
    <name evidence="6" type="primary">rplJ</name>
    <name evidence="7" type="ORF">ENV54_00635</name>
</gene>
<dbReference type="EMBL" id="DTGT01000019">
    <property type="protein sequence ID" value="HGH59782.1"/>
    <property type="molecule type" value="Genomic_DNA"/>
</dbReference>
<dbReference type="Gene3D" id="6.10.250.290">
    <property type="match status" value="1"/>
</dbReference>
<dbReference type="HAMAP" id="MF_00362">
    <property type="entry name" value="Ribosomal_uL10"/>
    <property type="match status" value="1"/>
</dbReference>
<dbReference type="InterPro" id="IPR002363">
    <property type="entry name" value="Ribosomal_uL10_CS_bac"/>
</dbReference>
<dbReference type="InterPro" id="IPR001790">
    <property type="entry name" value="Ribosomal_uL10"/>
</dbReference>
<comment type="similarity">
    <text evidence="2 6">Belongs to the universal ribosomal protein uL10 family.</text>
</comment>
<dbReference type="AlphaFoldDB" id="A0A7C4AQC3"/>
<dbReference type="SUPFAM" id="SSF160369">
    <property type="entry name" value="Ribosomal protein L10-like"/>
    <property type="match status" value="1"/>
</dbReference>
<organism evidence="7">
    <name type="scientific">Desulfomonile tiedjei</name>
    <dbReference type="NCBI Taxonomy" id="2358"/>
    <lineage>
        <taxon>Bacteria</taxon>
        <taxon>Pseudomonadati</taxon>
        <taxon>Thermodesulfobacteriota</taxon>
        <taxon>Desulfomonilia</taxon>
        <taxon>Desulfomonilales</taxon>
        <taxon>Desulfomonilaceae</taxon>
        <taxon>Desulfomonile</taxon>
    </lineage>
</organism>
<comment type="caution">
    <text evidence="7">The sequence shown here is derived from an EMBL/GenBank/DDBJ whole genome shotgun (WGS) entry which is preliminary data.</text>
</comment>
<dbReference type="InterPro" id="IPR022973">
    <property type="entry name" value="Ribosomal_uL10_bac"/>
</dbReference>
<reference evidence="7" key="1">
    <citation type="journal article" date="2020" name="mSystems">
        <title>Genome- and Community-Level Interaction Insights into Carbon Utilization and Element Cycling Functions of Hydrothermarchaeota in Hydrothermal Sediment.</title>
        <authorList>
            <person name="Zhou Z."/>
            <person name="Liu Y."/>
            <person name="Xu W."/>
            <person name="Pan J."/>
            <person name="Luo Z.H."/>
            <person name="Li M."/>
        </authorList>
    </citation>
    <scope>NUCLEOTIDE SEQUENCE [LARGE SCALE GENOMIC DNA]</scope>
    <source>
        <strain evidence="7">SpSt-769</strain>
    </source>
</reference>
<dbReference type="CDD" id="cd05797">
    <property type="entry name" value="Ribosomal_L10"/>
    <property type="match status" value="1"/>
</dbReference>